<reference evidence="1 2" key="2">
    <citation type="journal article" date="2011" name="Stand. Genomic Sci.">
        <title>Complete genome sequence of Bacteroides helcogenes type strain (P 36-108).</title>
        <authorList>
            <person name="Pati A."/>
            <person name="Gronow S."/>
            <person name="Zeytun A."/>
            <person name="Lapidus A."/>
            <person name="Nolan M."/>
            <person name="Hammon N."/>
            <person name="Deshpande S."/>
            <person name="Cheng J.F."/>
            <person name="Tapia R."/>
            <person name="Han C."/>
            <person name="Goodwin L."/>
            <person name="Pitluck S."/>
            <person name="Liolios K."/>
            <person name="Pagani I."/>
            <person name="Ivanova N."/>
            <person name="Mavromatis K."/>
            <person name="Chen A."/>
            <person name="Palaniappan K."/>
            <person name="Land M."/>
            <person name="Hauser L."/>
            <person name="Chang Y.J."/>
            <person name="Jeffries C.D."/>
            <person name="Detter J.C."/>
            <person name="Brambilla E."/>
            <person name="Rohde M."/>
            <person name="Goker M."/>
            <person name="Woyke T."/>
            <person name="Bristow J."/>
            <person name="Eisen J.A."/>
            <person name="Markowitz V."/>
            <person name="Hugenholtz P."/>
            <person name="Kyrpides N.C."/>
            <person name="Klenk H.P."/>
            <person name="Lucas S."/>
        </authorList>
    </citation>
    <scope>NUCLEOTIDE SEQUENCE [LARGE SCALE GENOMIC DNA]</scope>
    <source>
        <strain evidence="2">ATCC 35417 / DSM 20613 / JCM 6297 / CCUG 15421 / P 36-108</strain>
    </source>
</reference>
<dbReference type="AlphaFoldDB" id="E6SWS6"/>
<sequence>MVNNLHLRRIICTDFTHIIKVSKPSKNNPPLCISKNEINKKE</sequence>
<proteinExistence type="predicted"/>
<dbReference type="HOGENOM" id="CLU_3247563_0_0_10"/>
<name>E6SWS6_BACT6</name>
<organism evidence="1 2">
    <name type="scientific">Bacteroides helcogenes (strain ATCC 35417 / DSM 20613 / JCM 6297 / CCUG 15421 / P 36-108)</name>
    <dbReference type="NCBI Taxonomy" id="693979"/>
    <lineage>
        <taxon>Bacteria</taxon>
        <taxon>Pseudomonadati</taxon>
        <taxon>Bacteroidota</taxon>
        <taxon>Bacteroidia</taxon>
        <taxon>Bacteroidales</taxon>
        <taxon>Bacteroidaceae</taxon>
        <taxon>Bacteroides</taxon>
    </lineage>
</organism>
<dbReference type="KEGG" id="bhl:Bache_1625"/>
<gene>
    <name evidence="1" type="ordered locus">Bache_1625</name>
</gene>
<evidence type="ECO:0000313" key="2">
    <source>
        <dbReference type="Proteomes" id="UP000008630"/>
    </source>
</evidence>
<dbReference type="STRING" id="693979.Bache_1625"/>
<dbReference type="EMBL" id="CP002352">
    <property type="protein sequence ID" value="ADV43628.1"/>
    <property type="molecule type" value="Genomic_DNA"/>
</dbReference>
<protein>
    <submittedName>
        <fullName evidence="1">Uncharacterized protein</fullName>
    </submittedName>
</protein>
<accession>E6SWS6</accession>
<reference key="1">
    <citation type="submission" date="2010-11" db="EMBL/GenBank/DDBJ databases">
        <title>The complete genome of Bacteroides helcogenes P 36-108.</title>
        <authorList>
            <consortium name="US DOE Joint Genome Institute (JGI-PGF)"/>
            <person name="Lucas S."/>
            <person name="Copeland A."/>
            <person name="Lapidus A."/>
            <person name="Bruce D."/>
            <person name="Goodwin L."/>
            <person name="Pitluck S."/>
            <person name="Kyrpides N."/>
            <person name="Mavromatis K."/>
            <person name="Ivanova N."/>
            <person name="Zeytun A."/>
            <person name="Brettin T."/>
            <person name="Detter J.C."/>
            <person name="Tapia R."/>
            <person name="Han C."/>
            <person name="Land M."/>
            <person name="Hauser L."/>
            <person name="Markowitz V."/>
            <person name="Cheng J.-F."/>
            <person name="Hugenholtz P."/>
            <person name="Woyke T."/>
            <person name="Wu D."/>
            <person name="Gronow S."/>
            <person name="Wellnitz S."/>
            <person name="Brambilla E."/>
            <person name="Klenk H.-P."/>
            <person name="Eisen J.A."/>
        </authorList>
    </citation>
    <scope>NUCLEOTIDE SEQUENCE</scope>
    <source>
        <strain>P 36-108</strain>
    </source>
</reference>
<evidence type="ECO:0000313" key="1">
    <source>
        <dbReference type="EMBL" id="ADV43628.1"/>
    </source>
</evidence>
<keyword evidence="2" id="KW-1185">Reference proteome</keyword>
<dbReference type="Proteomes" id="UP000008630">
    <property type="component" value="Chromosome"/>
</dbReference>